<keyword evidence="3" id="KW-0964">Secreted</keyword>
<feature type="signal peptide" evidence="5">
    <location>
        <begin position="1"/>
        <end position="15"/>
    </location>
</feature>
<gene>
    <name evidence="6" type="ORF">CBOVIS_LOCUS10959</name>
</gene>
<sequence length="168" mass="19231">MFAILLLIFPMLAFSDYCGDHKIPYGVEVHKNGKLRLLCTRPNCHEKKYAECPERADQQSCTSNSSWVGGLEQNADGELTLRCCEYDLLSEYATIQFMDLPIHAGEYFEGEEKMDGDAVVEFDLIGNIVPKIDENGTSYLLTVYRYHCGDIPDAPPNWYIPNQWPYFK</sequence>
<dbReference type="GO" id="GO:0005576">
    <property type="term" value="C:extracellular region"/>
    <property type="evidence" value="ECO:0007669"/>
    <property type="project" value="UniProtKB-SubCell"/>
</dbReference>
<reference evidence="6 7" key="1">
    <citation type="submission" date="2020-04" db="EMBL/GenBank/DDBJ databases">
        <authorList>
            <person name="Laetsch R D."/>
            <person name="Stevens L."/>
            <person name="Kumar S."/>
            <person name="Blaxter L. M."/>
        </authorList>
    </citation>
    <scope>NUCLEOTIDE SEQUENCE [LARGE SCALE GENOMIC DNA]</scope>
</reference>
<evidence type="ECO:0000313" key="7">
    <source>
        <dbReference type="Proteomes" id="UP000494206"/>
    </source>
</evidence>
<organism evidence="6 7">
    <name type="scientific">Caenorhabditis bovis</name>
    <dbReference type="NCBI Taxonomy" id="2654633"/>
    <lineage>
        <taxon>Eukaryota</taxon>
        <taxon>Metazoa</taxon>
        <taxon>Ecdysozoa</taxon>
        <taxon>Nematoda</taxon>
        <taxon>Chromadorea</taxon>
        <taxon>Rhabditida</taxon>
        <taxon>Rhabditina</taxon>
        <taxon>Rhabditomorpha</taxon>
        <taxon>Rhabditoidea</taxon>
        <taxon>Rhabditidae</taxon>
        <taxon>Peloderinae</taxon>
        <taxon>Caenorhabditis</taxon>
    </lineage>
</organism>
<keyword evidence="7" id="KW-1185">Reference proteome</keyword>
<feature type="chain" id="PRO_5035874712" evidence="5">
    <location>
        <begin position="16"/>
        <end position="168"/>
    </location>
</feature>
<keyword evidence="4 5" id="KW-0732">Signal</keyword>
<dbReference type="PANTHER" id="PTHR46706">
    <property type="entry name" value="PROTEIN QUA-1-RELATED"/>
    <property type="match status" value="1"/>
</dbReference>
<keyword evidence="2" id="KW-0217">Developmental protein</keyword>
<accession>A0A8S1FAC8</accession>
<evidence type="ECO:0000256" key="3">
    <source>
        <dbReference type="ARBA" id="ARBA00022525"/>
    </source>
</evidence>
<dbReference type="Proteomes" id="UP000494206">
    <property type="component" value="Unassembled WGS sequence"/>
</dbReference>
<dbReference type="InterPro" id="IPR052140">
    <property type="entry name" value="Dev_Signal_Hedgehog-like"/>
</dbReference>
<evidence type="ECO:0000256" key="5">
    <source>
        <dbReference type="SAM" id="SignalP"/>
    </source>
</evidence>
<evidence type="ECO:0000313" key="6">
    <source>
        <dbReference type="EMBL" id="CAB3409288.1"/>
    </source>
</evidence>
<proteinExistence type="predicted"/>
<dbReference type="EMBL" id="CADEPM010000008">
    <property type="protein sequence ID" value="CAB3409288.1"/>
    <property type="molecule type" value="Genomic_DNA"/>
</dbReference>
<dbReference type="OrthoDB" id="5802408at2759"/>
<protein>
    <submittedName>
        <fullName evidence="6">Uncharacterized protein</fullName>
    </submittedName>
</protein>
<evidence type="ECO:0000256" key="4">
    <source>
        <dbReference type="ARBA" id="ARBA00022729"/>
    </source>
</evidence>
<dbReference type="PANTHER" id="PTHR46706:SF12">
    <property type="entry name" value="PROTEIN QUA-1-RELATED"/>
    <property type="match status" value="1"/>
</dbReference>
<dbReference type="AlphaFoldDB" id="A0A8S1FAC8"/>
<name>A0A8S1FAC8_9PELO</name>
<evidence type="ECO:0000256" key="1">
    <source>
        <dbReference type="ARBA" id="ARBA00004613"/>
    </source>
</evidence>
<comment type="caution">
    <text evidence="6">The sequence shown here is derived from an EMBL/GenBank/DDBJ whole genome shotgun (WGS) entry which is preliminary data.</text>
</comment>
<comment type="subcellular location">
    <subcellularLocation>
        <location evidence="1">Secreted</location>
    </subcellularLocation>
</comment>
<evidence type="ECO:0000256" key="2">
    <source>
        <dbReference type="ARBA" id="ARBA00022473"/>
    </source>
</evidence>